<evidence type="ECO:0000259" key="7">
    <source>
        <dbReference type="PROSITE" id="PS50157"/>
    </source>
</evidence>
<dbReference type="FunFam" id="3.30.160.60:FF:000690">
    <property type="entry name" value="Zinc finger protein 354C"/>
    <property type="match status" value="1"/>
</dbReference>
<dbReference type="Pfam" id="PF00096">
    <property type="entry name" value="zf-C2H2"/>
    <property type="match status" value="3"/>
</dbReference>
<dbReference type="FunFam" id="3.30.160.60:FF:000052">
    <property type="entry name" value="zinc finger protein 546 isoform X1"/>
    <property type="match status" value="1"/>
</dbReference>
<dbReference type="PANTHER" id="PTHR23226:SF377">
    <property type="entry name" value="ZINC FINGER AND SCAN DOMAIN-CONTAINING PROTEIN 20"/>
    <property type="match status" value="1"/>
</dbReference>
<evidence type="ECO:0000256" key="5">
    <source>
        <dbReference type="ARBA" id="ARBA00023125"/>
    </source>
</evidence>
<dbReference type="EMBL" id="VWZQ01007236">
    <property type="protein sequence ID" value="NXH30884.1"/>
    <property type="molecule type" value="Genomic_DNA"/>
</dbReference>
<keyword evidence="1" id="KW-0479">Metal-binding</keyword>
<name>A0A7K9J118_9CORV</name>
<dbReference type="InterPro" id="IPR036236">
    <property type="entry name" value="Znf_C2H2_sf"/>
</dbReference>
<dbReference type="GO" id="GO:0008270">
    <property type="term" value="F:zinc ion binding"/>
    <property type="evidence" value="ECO:0007669"/>
    <property type="project" value="UniProtKB-KW"/>
</dbReference>
<protein>
    <submittedName>
        <fullName evidence="8">ZN267 protein</fullName>
    </submittedName>
</protein>
<dbReference type="Gene3D" id="3.30.160.60">
    <property type="entry name" value="Classic Zinc Finger"/>
    <property type="match status" value="4"/>
</dbReference>
<reference evidence="8 9" key="1">
    <citation type="submission" date="2019-09" db="EMBL/GenBank/DDBJ databases">
        <title>Bird 10,000 Genomes (B10K) Project - Family phase.</title>
        <authorList>
            <person name="Zhang G."/>
        </authorList>
    </citation>
    <scope>NUCLEOTIDE SEQUENCE [LARGE SCALE GENOMIC DNA]</scope>
    <source>
        <strain evidence="8">B10K-DU-001-33</strain>
        <tissue evidence="8">Muscle</tissue>
    </source>
</reference>
<evidence type="ECO:0000313" key="8">
    <source>
        <dbReference type="EMBL" id="NXH30884.1"/>
    </source>
</evidence>
<evidence type="ECO:0000256" key="3">
    <source>
        <dbReference type="ARBA" id="ARBA00022771"/>
    </source>
</evidence>
<feature type="domain" description="C2H2-type" evidence="7">
    <location>
        <begin position="61"/>
        <end position="88"/>
    </location>
</feature>
<sequence>TGEKPYKCGECGKSFSWRSCLTSHQKIHTGERLDDCPECGKRFQSRSHLLLHQRIHTEKHFHCPSYGKGLKHNSHLIRHCRIHTGERPYECSECRKSFSDRSKLTKHQQRHR</sequence>
<comment type="caution">
    <text evidence="8">The sequence shown here is derived from an EMBL/GenBank/DDBJ whole genome shotgun (WGS) entry which is preliminary data.</text>
</comment>
<dbReference type="PANTHER" id="PTHR23226">
    <property type="entry name" value="ZINC FINGER AND SCAN DOMAIN-CONTAINING"/>
    <property type="match status" value="1"/>
</dbReference>
<keyword evidence="9" id="KW-1185">Reference proteome</keyword>
<keyword evidence="3 6" id="KW-0863">Zinc-finger</keyword>
<evidence type="ECO:0000256" key="4">
    <source>
        <dbReference type="ARBA" id="ARBA00022833"/>
    </source>
</evidence>
<gene>
    <name evidence="8" type="primary">Znf267</name>
    <name evidence="8" type="ORF">MYIHEB_R13361</name>
</gene>
<feature type="domain" description="C2H2-type" evidence="7">
    <location>
        <begin position="6"/>
        <end position="33"/>
    </location>
</feature>
<dbReference type="SMART" id="SM00355">
    <property type="entry name" value="ZnF_C2H2"/>
    <property type="match status" value="4"/>
</dbReference>
<dbReference type="Proteomes" id="UP000534930">
    <property type="component" value="Unassembled WGS sequence"/>
</dbReference>
<feature type="domain" description="C2H2-type" evidence="7">
    <location>
        <begin position="89"/>
        <end position="112"/>
    </location>
</feature>
<dbReference type="SUPFAM" id="SSF57667">
    <property type="entry name" value="beta-beta-alpha zinc fingers"/>
    <property type="match status" value="2"/>
</dbReference>
<proteinExistence type="predicted"/>
<dbReference type="GO" id="GO:0000981">
    <property type="term" value="F:DNA-binding transcription factor activity, RNA polymerase II-specific"/>
    <property type="evidence" value="ECO:0007669"/>
    <property type="project" value="TreeGrafter"/>
</dbReference>
<evidence type="ECO:0000256" key="2">
    <source>
        <dbReference type="ARBA" id="ARBA00022737"/>
    </source>
</evidence>
<dbReference type="FunFam" id="3.30.160.60:FF:002402">
    <property type="entry name" value="Zinc finger protein 347"/>
    <property type="match status" value="1"/>
</dbReference>
<evidence type="ECO:0000256" key="6">
    <source>
        <dbReference type="PROSITE-ProRule" id="PRU00042"/>
    </source>
</evidence>
<dbReference type="AlphaFoldDB" id="A0A7K9J118"/>
<dbReference type="PROSITE" id="PS50157">
    <property type="entry name" value="ZINC_FINGER_C2H2_2"/>
    <property type="match status" value="4"/>
</dbReference>
<dbReference type="GO" id="GO:0000978">
    <property type="term" value="F:RNA polymerase II cis-regulatory region sequence-specific DNA binding"/>
    <property type="evidence" value="ECO:0007669"/>
    <property type="project" value="TreeGrafter"/>
</dbReference>
<evidence type="ECO:0000256" key="1">
    <source>
        <dbReference type="ARBA" id="ARBA00022723"/>
    </source>
</evidence>
<organism evidence="8 9">
    <name type="scientific">Myiagra hebetior</name>
    <dbReference type="NCBI Taxonomy" id="381031"/>
    <lineage>
        <taxon>Eukaryota</taxon>
        <taxon>Metazoa</taxon>
        <taxon>Chordata</taxon>
        <taxon>Craniata</taxon>
        <taxon>Vertebrata</taxon>
        <taxon>Euteleostomi</taxon>
        <taxon>Archelosauria</taxon>
        <taxon>Archosauria</taxon>
        <taxon>Dinosauria</taxon>
        <taxon>Saurischia</taxon>
        <taxon>Theropoda</taxon>
        <taxon>Coelurosauria</taxon>
        <taxon>Aves</taxon>
        <taxon>Neognathae</taxon>
        <taxon>Neoaves</taxon>
        <taxon>Telluraves</taxon>
        <taxon>Australaves</taxon>
        <taxon>Passeriformes</taxon>
        <taxon>Corvoidea</taxon>
        <taxon>Monarchidae</taxon>
        <taxon>Myiagra</taxon>
    </lineage>
</organism>
<feature type="non-terminal residue" evidence="8">
    <location>
        <position position="1"/>
    </location>
</feature>
<keyword evidence="4" id="KW-0862">Zinc</keyword>
<dbReference type="FunFam" id="3.30.160.60:FF:000295">
    <property type="entry name" value="zinc finger protein 19"/>
    <property type="match status" value="1"/>
</dbReference>
<accession>A0A7K9J118</accession>
<dbReference type="InterPro" id="IPR013087">
    <property type="entry name" value="Znf_C2H2_type"/>
</dbReference>
<keyword evidence="5" id="KW-0238">DNA-binding</keyword>
<dbReference type="PROSITE" id="PS00028">
    <property type="entry name" value="ZINC_FINGER_C2H2_1"/>
    <property type="match status" value="3"/>
</dbReference>
<feature type="non-terminal residue" evidence="8">
    <location>
        <position position="112"/>
    </location>
</feature>
<keyword evidence="2" id="KW-0677">Repeat</keyword>
<feature type="domain" description="C2H2-type" evidence="7">
    <location>
        <begin position="34"/>
        <end position="61"/>
    </location>
</feature>
<evidence type="ECO:0000313" key="9">
    <source>
        <dbReference type="Proteomes" id="UP000534930"/>
    </source>
</evidence>